<evidence type="ECO:0000259" key="2">
    <source>
        <dbReference type="Pfam" id="PF07475"/>
    </source>
</evidence>
<dbReference type="Pfam" id="PF02603">
    <property type="entry name" value="Hpr_kinase_N"/>
    <property type="match status" value="1"/>
</dbReference>
<evidence type="ECO:0000313" key="3">
    <source>
        <dbReference type="EMBL" id="MCA9728055.1"/>
    </source>
</evidence>
<dbReference type="EMBL" id="JAGQHR010000290">
    <property type="protein sequence ID" value="MCA9728055.1"/>
    <property type="molecule type" value="Genomic_DNA"/>
</dbReference>
<dbReference type="InterPro" id="IPR028979">
    <property type="entry name" value="Ser_kin/Pase_Hpr-like_N_sf"/>
</dbReference>
<dbReference type="PANTHER" id="PTHR30305">
    <property type="entry name" value="PROTEIN YJDM-RELATED"/>
    <property type="match status" value="1"/>
</dbReference>
<dbReference type="InterPro" id="IPR011126">
    <property type="entry name" value="Hpr_kin/Pase_Hpr_N"/>
</dbReference>
<evidence type="ECO:0000259" key="1">
    <source>
        <dbReference type="Pfam" id="PF02603"/>
    </source>
</evidence>
<dbReference type="Pfam" id="PF07475">
    <property type="entry name" value="Hpr_kinase_C"/>
    <property type="match status" value="1"/>
</dbReference>
<sequence length="196" mass="20890">MGAVPVTELVSQLRPVLRLESLTGEIDARRAVTSPDVNRPGLALTGFTESFRAERMQIFGATEMRYLATLTPSQSAGAVGHVMQFGVPAVVICRDLDPAPGMLEAAHQHGVPVLRSPSSTIDVIHELTHRLEDALAPTTTVHGSLVDVYGVGILITGRSAIGKSECALDLVERGHRLVADDVVTIKKQADNVVIGR</sequence>
<accession>A0A956LYE5</accession>
<proteinExistence type="predicted"/>
<dbReference type="SUPFAM" id="SSF75138">
    <property type="entry name" value="HprK N-terminal domain-like"/>
    <property type="match status" value="1"/>
</dbReference>
<dbReference type="Proteomes" id="UP000697710">
    <property type="component" value="Unassembled WGS sequence"/>
</dbReference>
<dbReference type="CDD" id="cd01918">
    <property type="entry name" value="HprK_C"/>
    <property type="match status" value="1"/>
</dbReference>
<dbReference type="GO" id="GO:0006109">
    <property type="term" value="P:regulation of carbohydrate metabolic process"/>
    <property type="evidence" value="ECO:0007669"/>
    <property type="project" value="InterPro"/>
</dbReference>
<gene>
    <name evidence="3" type="ORF">KC729_10260</name>
</gene>
<protein>
    <recommendedName>
        <fullName evidence="5">HPr kinase/phosphorylase</fullName>
    </recommendedName>
</protein>
<evidence type="ECO:0000313" key="4">
    <source>
        <dbReference type="Proteomes" id="UP000697710"/>
    </source>
</evidence>
<dbReference type="GO" id="GO:0005524">
    <property type="term" value="F:ATP binding"/>
    <property type="evidence" value="ECO:0007669"/>
    <property type="project" value="InterPro"/>
</dbReference>
<dbReference type="GO" id="GO:0000155">
    <property type="term" value="F:phosphorelay sensor kinase activity"/>
    <property type="evidence" value="ECO:0007669"/>
    <property type="project" value="InterPro"/>
</dbReference>
<reference evidence="3" key="2">
    <citation type="journal article" date="2021" name="Microbiome">
        <title>Successional dynamics and alternative stable states in a saline activated sludge microbial community over 9 years.</title>
        <authorList>
            <person name="Wang Y."/>
            <person name="Ye J."/>
            <person name="Ju F."/>
            <person name="Liu L."/>
            <person name="Boyd J.A."/>
            <person name="Deng Y."/>
            <person name="Parks D.H."/>
            <person name="Jiang X."/>
            <person name="Yin X."/>
            <person name="Woodcroft B.J."/>
            <person name="Tyson G.W."/>
            <person name="Hugenholtz P."/>
            <person name="Polz M.F."/>
            <person name="Zhang T."/>
        </authorList>
    </citation>
    <scope>NUCLEOTIDE SEQUENCE</scope>
    <source>
        <strain evidence="3">HKST-UBA01</strain>
    </source>
</reference>
<evidence type="ECO:0008006" key="5">
    <source>
        <dbReference type="Google" id="ProtNLM"/>
    </source>
</evidence>
<dbReference type="SUPFAM" id="SSF53795">
    <property type="entry name" value="PEP carboxykinase-like"/>
    <property type="match status" value="1"/>
</dbReference>
<dbReference type="Gene3D" id="3.40.50.300">
    <property type="entry name" value="P-loop containing nucleotide triphosphate hydrolases"/>
    <property type="match status" value="1"/>
</dbReference>
<dbReference type="AlphaFoldDB" id="A0A956LYE5"/>
<feature type="domain" description="HPr(Ser) kinase/phosphorylase N-terminal" evidence="1">
    <location>
        <begin position="4"/>
        <end position="130"/>
    </location>
</feature>
<dbReference type="PANTHER" id="PTHR30305:SF1">
    <property type="entry name" value="HPR KINASE_PHOSPHORYLASE"/>
    <property type="match status" value="1"/>
</dbReference>
<organism evidence="3 4">
    <name type="scientific">Eiseniibacteriota bacterium</name>
    <dbReference type="NCBI Taxonomy" id="2212470"/>
    <lineage>
        <taxon>Bacteria</taxon>
        <taxon>Candidatus Eiseniibacteriota</taxon>
    </lineage>
</organism>
<feature type="non-terminal residue" evidence="3">
    <location>
        <position position="196"/>
    </location>
</feature>
<comment type="caution">
    <text evidence="3">The sequence shown here is derived from an EMBL/GenBank/DDBJ whole genome shotgun (WGS) entry which is preliminary data.</text>
</comment>
<name>A0A956LYE5_UNCEI</name>
<dbReference type="Gene3D" id="3.40.1390.20">
    <property type="entry name" value="HprK N-terminal domain-like"/>
    <property type="match status" value="1"/>
</dbReference>
<reference evidence="3" key="1">
    <citation type="submission" date="2020-04" db="EMBL/GenBank/DDBJ databases">
        <authorList>
            <person name="Zhang T."/>
        </authorList>
    </citation>
    <scope>NUCLEOTIDE SEQUENCE</scope>
    <source>
        <strain evidence="3">HKST-UBA01</strain>
    </source>
</reference>
<feature type="domain" description="HPr kinase/phosphorylase C-terminal" evidence="2">
    <location>
        <begin position="134"/>
        <end position="196"/>
    </location>
</feature>
<dbReference type="InterPro" id="IPR027417">
    <property type="entry name" value="P-loop_NTPase"/>
</dbReference>
<dbReference type="InterPro" id="IPR011104">
    <property type="entry name" value="Hpr_kin/Pase_C"/>
</dbReference>